<protein>
    <submittedName>
        <fullName evidence="2">Uncharacterized protein</fullName>
    </submittedName>
</protein>
<comment type="caution">
    <text evidence="2">The sequence shown here is derived from an EMBL/GenBank/DDBJ whole genome shotgun (WGS) entry which is preliminary data.</text>
</comment>
<accession>A0A226D9A8</accession>
<sequence length="181" mass="20902">MTGIGLDVLVALGTIFFISVPWATTLHYLLFPQTPIFLTTLLPPKWRNDTRIYWGYSSLPTYYAFAAWQNLWVFALLGSVYMFSILPLLCCEFRVGGKNQKTRALRSAWNLPLEYRCVELMHTQLMSFVGYALTGLHVAFGQFILFANVSVISDKSLMENQIKVWKQLYANFKFVWDNFVS</sequence>
<proteinExistence type="predicted"/>
<organism evidence="2 3">
    <name type="scientific">Folsomia candida</name>
    <name type="common">Springtail</name>
    <dbReference type="NCBI Taxonomy" id="158441"/>
    <lineage>
        <taxon>Eukaryota</taxon>
        <taxon>Metazoa</taxon>
        <taxon>Ecdysozoa</taxon>
        <taxon>Arthropoda</taxon>
        <taxon>Hexapoda</taxon>
        <taxon>Collembola</taxon>
        <taxon>Entomobryomorpha</taxon>
        <taxon>Isotomoidea</taxon>
        <taxon>Isotomidae</taxon>
        <taxon>Proisotominae</taxon>
        <taxon>Folsomia</taxon>
    </lineage>
</organism>
<evidence type="ECO:0000313" key="3">
    <source>
        <dbReference type="Proteomes" id="UP000198287"/>
    </source>
</evidence>
<keyword evidence="1" id="KW-1133">Transmembrane helix</keyword>
<evidence type="ECO:0000256" key="1">
    <source>
        <dbReference type="SAM" id="Phobius"/>
    </source>
</evidence>
<reference evidence="2 3" key="1">
    <citation type="submission" date="2015-12" db="EMBL/GenBank/DDBJ databases">
        <title>The genome of Folsomia candida.</title>
        <authorList>
            <person name="Faddeeva A."/>
            <person name="Derks M.F."/>
            <person name="Anvar Y."/>
            <person name="Smit S."/>
            <person name="Van Straalen N."/>
            <person name="Roelofs D."/>
        </authorList>
    </citation>
    <scope>NUCLEOTIDE SEQUENCE [LARGE SCALE GENOMIC DNA]</scope>
    <source>
        <strain evidence="2 3">VU population</strain>
        <tissue evidence="2">Whole body</tissue>
    </source>
</reference>
<feature type="transmembrane region" description="Helical" evidence="1">
    <location>
        <begin position="6"/>
        <end position="31"/>
    </location>
</feature>
<keyword evidence="3" id="KW-1185">Reference proteome</keyword>
<evidence type="ECO:0000313" key="2">
    <source>
        <dbReference type="EMBL" id="OXA40836.1"/>
    </source>
</evidence>
<dbReference type="Proteomes" id="UP000198287">
    <property type="component" value="Unassembled WGS sequence"/>
</dbReference>
<feature type="transmembrane region" description="Helical" evidence="1">
    <location>
        <begin position="128"/>
        <end position="149"/>
    </location>
</feature>
<dbReference type="AlphaFoldDB" id="A0A226D9A8"/>
<dbReference type="EMBL" id="LNIX01000031">
    <property type="protein sequence ID" value="OXA40836.1"/>
    <property type="molecule type" value="Genomic_DNA"/>
</dbReference>
<name>A0A226D9A8_FOLCA</name>
<gene>
    <name evidence="2" type="ORF">Fcan01_24231</name>
</gene>
<keyword evidence="1" id="KW-0812">Transmembrane</keyword>
<feature type="transmembrane region" description="Helical" evidence="1">
    <location>
        <begin position="74"/>
        <end position="95"/>
    </location>
</feature>
<keyword evidence="1" id="KW-0472">Membrane</keyword>